<dbReference type="GO" id="GO:0051783">
    <property type="term" value="P:regulation of nuclear division"/>
    <property type="evidence" value="ECO:0007669"/>
    <property type="project" value="InterPro"/>
</dbReference>
<evidence type="ECO:0000256" key="1">
    <source>
        <dbReference type="SAM" id="MobiDB-lite"/>
    </source>
</evidence>
<dbReference type="Proteomes" id="UP000015453">
    <property type="component" value="Unassembled WGS sequence"/>
</dbReference>
<dbReference type="EMBL" id="AUSU01000539">
    <property type="protein sequence ID" value="EPS73162.1"/>
    <property type="molecule type" value="Genomic_DNA"/>
</dbReference>
<proteinExistence type="predicted"/>
<comment type="caution">
    <text evidence="2">The sequence shown here is derived from an EMBL/GenBank/DDBJ whole genome shotgun (WGS) entry which is preliminary data.</text>
</comment>
<dbReference type="AlphaFoldDB" id="S8EKM2"/>
<dbReference type="OrthoDB" id="1916775at2759"/>
<organism evidence="2 3">
    <name type="scientific">Genlisea aurea</name>
    <dbReference type="NCBI Taxonomy" id="192259"/>
    <lineage>
        <taxon>Eukaryota</taxon>
        <taxon>Viridiplantae</taxon>
        <taxon>Streptophyta</taxon>
        <taxon>Embryophyta</taxon>
        <taxon>Tracheophyta</taxon>
        <taxon>Spermatophyta</taxon>
        <taxon>Magnoliopsida</taxon>
        <taxon>eudicotyledons</taxon>
        <taxon>Gunneridae</taxon>
        <taxon>Pentapetalae</taxon>
        <taxon>asterids</taxon>
        <taxon>lamiids</taxon>
        <taxon>Lamiales</taxon>
        <taxon>Lentibulariaceae</taxon>
        <taxon>Genlisea</taxon>
    </lineage>
</organism>
<feature type="region of interest" description="Disordered" evidence="1">
    <location>
        <begin position="141"/>
        <end position="171"/>
    </location>
</feature>
<evidence type="ECO:0000313" key="3">
    <source>
        <dbReference type="Proteomes" id="UP000015453"/>
    </source>
</evidence>
<dbReference type="PANTHER" id="PTHR35119">
    <property type="entry name" value="PROTEIN POLYCHOME"/>
    <property type="match status" value="1"/>
</dbReference>
<dbReference type="PANTHER" id="PTHR35119:SF1">
    <property type="entry name" value="PROTEIN POLYCHOME"/>
    <property type="match status" value="1"/>
</dbReference>
<accession>S8EKM2</accession>
<name>S8EKM2_9LAMI</name>
<feature type="region of interest" description="Disordered" evidence="1">
    <location>
        <begin position="51"/>
        <end position="80"/>
    </location>
</feature>
<sequence>MPEARDRLPRQDHPVAAAYSRSQYGSRPVDGRIGRGTVVAFVLEDENEGMQSNTTPFRWRGTAMVGSPRPIGNASGTGNFRTPRVGRYAALTGHENLSPLVGSGRGRASRPSPLPSWYPRRPLNDITAVLRAIERRRERERIGESLTTESPLLRDQTPHNPSTSSALSDQPNQYPTIVFRHSPLAFGKVPKILLDITYENSGETACLTPQKKLLNNIESIEKVVLEELRNLKRTPSAKKAAREKRVRTLMSMR</sequence>
<reference evidence="2 3" key="1">
    <citation type="journal article" date="2013" name="BMC Genomics">
        <title>The miniature genome of a carnivorous plant Genlisea aurea contains a low number of genes and short non-coding sequences.</title>
        <authorList>
            <person name="Leushkin E.V."/>
            <person name="Sutormin R.A."/>
            <person name="Nabieva E.R."/>
            <person name="Penin A.A."/>
            <person name="Kondrashov A.S."/>
            <person name="Logacheva M.D."/>
        </authorList>
    </citation>
    <scope>NUCLEOTIDE SEQUENCE [LARGE SCALE GENOMIC DNA]</scope>
</reference>
<evidence type="ECO:0008006" key="4">
    <source>
        <dbReference type="Google" id="ProtNLM"/>
    </source>
</evidence>
<gene>
    <name evidence="2" type="ORF">M569_01595</name>
</gene>
<dbReference type="InterPro" id="IPR034590">
    <property type="entry name" value="POLYCHOME/GIG1"/>
</dbReference>
<dbReference type="GO" id="GO:0005634">
    <property type="term" value="C:nucleus"/>
    <property type="evidence" value="ECO:0007669"/>
    <property type="project" value="InterPro"/>
</dbReference>
<keyword evidence="3" id="KW-1185">Reference proteome</keyword>
<feature type="compositionally biased region" description="Polar residues" evidence="1">
    <location>
        <begin position="158"/>
        <end position="171"/>
    </location>
</feature>
<protein>
    <recommendedName>
        <fullName evidence="4">Protein POLYCHOME</fullName>
    </recommendedName>
</protein>
<evidence type="ECO:0000313" key="2">
    <source>
        <dbReference type="EMBL" id="EPS73162.1"/>
    </source>
</evidence>